<organism evidence="8">
    <name type="scientific">Leptolyngbya sp. NK1-12</name>
    <dbReference type="NCBI Taxonomy" id="2547451"/>
    <lineage>
        <taxon>Bacteria</taxon>
        <taxon>Bacillati</taxon>
        <taxon>Cyanobacteriota</taxon>
        <taxon>Cyanophyceae</taxon>
        <taxon>Leptolyngbyales</taxon>
        <taxon>Leptolyngbyaceae</taxon>
        <taxon>Leptolyngbya group</taxon>
        <taxon>Leptolyngbya</taxon>
    </lineage>
</organism>
<dbReference type="GO" id="GO:0022904">
    <property type="term" value="P:respiratory electron transport chain"/>
    <property type="evidence" value="ECO:0007669"/>
    <property type="project" value="InterPro"/>
</dbReference>
<dbReference type="AlphaFoldDB" id="A0AA96WG76"/>
<reference evidence="8" key="1">
    <citation type="submission" date="2020-05" db="EMBL/GenBank/DDBJ databases">
        <authorList>
            <person name="Zhu T."/>
            <person name="Keshari N."/>
            <person name="Lu X."/>
        </authorList>
    </citation>
    <scope>NUCLEOTIDE SEQUENCE</scope>
    <source>
        <strain evidence="8">NK1-12</strain>
    </source>
</reference>
<feature type="transmembrane region" description="Helical" evidence="6">
    <location>
        <begin position="143"/>
        <end position="176"/>
    </location>
</feature>
<evidence type="ECO:0000259" key="7">
    <source>
        <dbReference type="Pfam" id="PF01292"/>
    </source>
</evidence>
<keyword evidence="5 6" id="KW-0472">Membrane</keyword>
<dbReference type="RefSeq" id="WP_316433086.1">
    <property type="nucleotide sequence ID" value="NZ_CP053586.1"/>
</dbReference>
<keyword evidence="2" id="KW-1003">Cell membrane</keyword>
<sequence>MRLPYQPALLRLLHGAAAILVILALITGFWVYNTYDKRWGSLALPTLEDIQGIHGTIALTFLLLLPVFALYSFRLGQRRLLEEQSLHQLKQMNRPTGWVALHRLANTVMLLATTFAVITGRMMKEEWLPAGEINRAWYQAHLVAWLCVFISLALHVLLGAKVGGVPLLLSMFKWNVRDDDQPRSWLRGFKLNPASSLLKGIEIIVFGGIGLAFLLPVFNS</sequence>
<keyword evidence="3 6" id="KW-0812">Transmembrane</keyword>
<dbReference type="EMBL" id="CP053586">
    <property type="protein sequence ID" value="WNZ21786.1"/>
    <property type="molecule type" value="Genomic_DNA"/>
</dbReference>
<dbReference type="SUPFAM" id="SSF81342">
    <property type="entry name" value="Transmembrane di-heme cytochromes"/>
    <property type="match status" value="1"/>
</dbReference>
<dbReference type="GO" id="GO:0009055">
    <property type="term" value="F:electron transfer activity"/>
    <property type="evidence" value="ECO:0007669"/>
    <property type="project" value="InterPro"/>
</dbReference>
<evidence type="ECO:0000256" key="5">
    <source>
        <dbReference type="ARBA" id="ARBA00023136"/>
    </source>
</evidence>
<evidence type="ECO:0000256" key="1">
    <source>
        <dbReference type="ARBA" id="ARBA00004651"/>
    </source>
</evidence>
<dbReference type="GO" id="GO:0005886">
    <property type="term" value="C:plasma membrane"/>
    <property type="evidence" value="ECO:0007669"/>
    <property type="project" value="UniProtKB-SubCell"/>
</dbReference>
<accession>A0AA96WG76</accession>
<keyword evidence="4 6" id="KW-1133">Transmembrane helix</keyword>
<dbReference type="InterPro" id="IPR016174">
    <property type="entry name" value="Di-haem_cyt_TM"/>
</dbReference>
<evidence type="ECO:0000256" key="6">
    <source>
        <dbReference type="SAM" id="Phobius"/>
    </source>
</evidence>
<evidence type="ECO:0000313" key="8">
    <source>
        <dbReference type="EMBL" id="WNZ21786.1"/>
    </source>
</evidence>
<comment type="subcellular location">
    <subcellularLocation>
        <location evidence="1">Cell membrane</location>
        <topology evidence="1">Multi-pass membrane protein</topology>
    </subcellularLocation>
</comment>
<dbReference type="Gene3D" id="1.20.950.20">
    <property type="entry name" value="Transmembrane di-heme cytochromes, Chain C"/>
    <property type="match status" value="1"/>
</dbReference>
<feature type="domain" description="Cytochrome b561 bacterial/Ni-hydrogenase" evidence="7">
    <location>
        <begin position="6"/>
        <end position="173"/>
    </location>
</feature>
<evidence type="ECO:0000256" key="2">
    <source>
        <dbReference type="ARBA" id="ARBA00022475"/>
    </source>
</evidence>
<evidence type="ECO:0000256" key="4">
    <source>
        <dbReference type="ARBA" id="ARBA00022989"/>
    </source>
</evidence>
<feature type="transmembrane region" description="Helical" evidence="6">
    <location>
        <begin position="12"/>
        <end position="32"/>
    </location>
</feature>
<protein>
    <submittedName>
        <fullName evidence="8">Cytochrome b/b6 domain-containing protein</fullName>
    </submittedName>
</protein>
<feature type="transmembrane region" description="Helical" evidence="6">
    <location>
        <begin position="104"/>
        <end position="123"/>
    </location>
</feature>
<proteinExistence type="predicted"/>
<dbReference type="Pfam" id="PF01292">
    <property type="entry name" value="Ni_hydr_CYTB"/>
    <property type="match status" value="1"/>
</dbReference>
<feature type="transmembrane region" description="Helical" evidence="6">
    <location>
        <begin position="197"/>
        <end position="218"/>
    </location>
</feature>
<feature type="transmembrane region" description="Helical" evidence="6">
    <location>
        <begin position="52"/>
        <end position="73"/>
    </location>
</feature>
<gene>
    <name evidence="8" type="ORF">HJG54_02140</name>
</gene>
<name>A0AA96WG76_9CYAN</name>
<dbReference type="InterPro" id="IPR011577">
    <property type="entry name" value="Cyt_b561_bac/Ni-Hgenase"/>
</dbReference>
<evidence type="ECO:0000256" key="3">
    <source>
        <dbReference type="ARBA" id="ARBA00022692"/>
    </source>
</evidence>